<evidence type="ECO:0000313" key="3">
    <source>
        <dbReference type="Proteomes" id="UP000305888"/>
    </source>
</evidence>
<sequence length="230" mass="24222">MTRPAILALVAALALGTPAFGGDAGDLLFDSDALDPMAPGVTLTYGFTREGSGPQDRLHPFDTGSIELALRETPSGAAGTTGREALITLTEGSQSRSFNPFPGNGGNPVLMTFLESSVRAMAAVTGGSPFYIRNRFKDVLFRGGTATPMETEFDGRPVAANELTFSPFADDPNRARMGDFADLELRFIVSDEVPGSMLLLSAATPETAGTPVTYRERVVLDSVAPSAQEN</sequence>
<name>A0A5B8FIX7_9RHOB</name>
<reference evidence="2 3" key="1">
    <citation type="submission" date="2019-06" db="EMBL/GenBank/DDBJ databases">
        <title>Genome sequence of Rhodobacteraceae bacterium D4M1.</title>
        <authorList>
            <person name="Cao J."/>
        </authorList>
    </citation>
    <scope>NUCLEOTIDE SEQUENCE [LARGE SCALE GENOMIC DNA]</scope>
    <source>
        <strain evidence="2 3">D4M1</strain>
        <plasmid evidence="3">pd4m1a</plasmid>
    </source>
</reference>
<evidence type="ECO:0000313" key="2">
    <source>
        <dbReference type="EMBL" id="QDL93807.1"/>
    </source>
</evidence>
<evidence type="ECO:0008006" key="4">
    <source>
        <dbReference type="Google" id="ProtNLM"/>
    </source>
</evidence>
<proteinExistence type="predicted"/>
<feature type="signal peptide" evidence="1">
    <location>
        <begin position="1"/>
        <end position="21"/>
    </location>
</feature>
<organism evidence="2 3">
    <name type="scientific">Paroceanicella profunda</name>
    <dbReference type="NCBI Taxonomy" id="2579971"/>
    <lineage>
        <taxon>Bacteria</taxon>
        <taxon>Pseudomonadati</taxon>
        <taxon>Pseudomonadota</taxon>
        <taxon>Alphaproteobacteria</taxon>
        <taxon>Rhodobacterales</taxon>
        <taxon>Paracoccaceae</taxon>
        <taxon>Paroceanicella</taxon>
    </lineage>
</organism>
<evidence type="ECO:0000256" key="1">
    <source>
        <dbReference type="SAM" id="SignalP"/>
    </source>
</evidence>
<dbReference type="KEGG" id="ppru:FDP22_18125"/>
<dbReference type="RefSeq" id="WP_138573971.1">
    <property type="nucleotide sequence ID" value="NZ_CP040819.1"/>
</dbReference>
<feature type="chain" id="PRO_5022966832" description="DUF3108 domain-containing protein" evidence="1">
    <location>
        <begin position="22"/>
        <end position="230"/>
    </location>
</feature>
<protein>
    <recommendedName>
        <fullName evidence="4">DUF3108 domain-containing protein</fullName>
    </recommendedName>
</protein>
<geneLocation type="plasmid" evidence="3">
    <name>pd4m1a</name>
</geneLocation>
<accession>A0A5B8FIX7</accession>
<dbReference type="OrthoDB" id="5801444at2"/>
<gene>
    <name evidence="2" type="ORF">FDP22_18125</name>
</gene>
<keyword evidence="2" id="KW-0614">Plasmid</keyword>
<keyword evidence="1" id="KW-0732">Signal</keyword>
<dbReference type="AlphaFoldDB" id="A0A5B8FIX7"/>
<keyword evidence="3" id="KW-1185">Reference proteome</keyword>
<dbReference type="Proteomes" id="UP000305888">
    <property type="component" value="Plasmid pD4M1A"/>
</dbReference>
<dbReference type="EMBL" id="CP040819">
    <property type="protein sequence ID" value="QDL93807.1"/>
    <property type="molecule type" value="Genomic_DNA"/>
</dbReference>